<feature type="binding site" evidence="3">
    <location>
        <position position="91"/>
    </location>
    <ligand>
        <name>Zn(2+)</name>
        <dbReference type="ChEBI" id="CHEBI:29105"/>
        <label>1</label>
    </ligand>
</feature>
<dbReference type="KEGG" id="vne:CFK40_10215"/>
<dbReference type="Pfam" id="PF01546">
    <property type="entry name" value="Peptidase_M20"/>
    <property type="match status" value="1"/>
</dbReference>
<feature type="binding site" evidence="3">
    <location>
        <position position="137"/>
    </location>
    <ligand>
        <name>Zn(2+)</name>
        <dbReference type="ChEBI" id="CHEBI:29105"/>
        <label>2</label>
    </ligand>
</feature>
<evidence type="ECO:0000313" key="4">
    <source>
        <dbReference type="EMBL" id="ASN05360.1"/>
    </source>
</evidence>
<feature type="binding site" evidence="3">
    <location>
        <position position="102"/>
    </location>
    <ligand>
        <name>Zn(2+)</name>
        <dbReference type="ChEBI" id="CHEBI:29105"/>
        <label>1</label>
    </ligand>
</feature>
<dbReference type="Gene3D" id="3.30.70.360">
    <property type="match status" value="1"/>
</dbReference>
<feature type="binding site" evidence="3">
    <location>
        <position position="102"/>
    </location>
    <ligand>
        <name>Zn(2+)</name>
        <dbReference type="ChEBI" id="CHEBI:29105"/>
        <label>2</label>
    </ligand>
</feature>
<gene>
    <name evidence="4" type="ORF">CFK40_10215</name>
</gene>
<dbReference type="SUPFAM" id="SSF55031">
    <property type="entry name" value="Bacterial exopeptidase dimerisation domain"/>
    <property type="match status" value="1"/>
</dbReference>
<dbReference type="Proteomes" id="UP000204391">
    <property type="component" value="Chromosome"/>
</dbReference>
<dbReference type="AlphaFoldDB" id="A0A221MCM2"/>
<dbReference type="EMBL" id="CP022437">
    <property type="protein sequence ID" value="ASN05360.1"/>
    <property type="molecule type" value="Genomic_DNA"/>
</dbReference>
<keyword evidence="3" id="KW-0862">Zinc</keyword>
<keyword evidence="3" id="KW-0479">Metal-binding</keyword>
<feature type="binding site" evidence="3">
    <location>
        <position position="198"/>
    </location>
    <ligand>
        <name>Zn(2+)</name>
        <dbReference type="ChEBI" id="CHEBI:29105"/>
        <label>1</label>
    </ligand>
</feature>
<dbReference type="CDD" id="cd03884">
    <property type="entry name" value="M20_bAS"/>
    <property type="match status" value="1"/>
</dbReference>
<proteinExistence type="inferred from homology"/>
<evidence type="ECO:0000313" key="5">
    <source>
        <dbReference type="Proteomes" id="UP000204391"/>
    </source>
</evidence>
<comment type="similarity">
    <text evidence="1">Belongs to the peptidase M20 family.</text>
</comment>
<keyword evidence="2 4" id="KW-0378">Hydrolase</keyword>
<keyword evidence="5" id="KW-1185">Reference proteome</keyword>
<dbReference type="PANTHER" id="PTHR32494">
    <property type="entry name" value="ALLANTOATE DEIMINASE-RELATED"/>
    <property type="match status" value="1"/>
</dbReference>
<protein>
    <submittedName>
        <fullName evidence="4">Zn-dependent hydrolase</fullName>
    </submittedName>
</protein>
<evidence type="ECO:0000256" key="3">
    <source>
        <dbReference type="PIRSR" id="PIRSR001235-1"/>
    </source>
</evidence>
<evidence type="ECO:0000256" key="2">
    <source>
        <dbReference type="ARBA" id="ARBA00022801"/>
    </source>
</evidence>
<dbReference type="PANTHER" id="PTHR32494:SF5">
    <property type="entry name" value="ALLANTOATE AMIDOHYDROLASE"/>
    <property type="match status" value="1"/>
</dbReference>
<accession>A0A221MCM2</accession>
<dbReference type="NCBIfam" id="TIGR01879">
    <property type="entry name" value="hydantase"/>
    <property type="match status" value="1"/>
</dbReference>
<dbReference type="GO" id="GO:0016813">
    <property type="term" value="F:hydrolase activity, acting on carbon-nitrogen (but not peptide) bonds, in linear amidines"/>
    <property type="evidence" value="ECO:0007669"/>
    <property type="project" value="InterPro"/>
</dbReference>
<feature type="binding site" evidence="3">
    <location>
        <position position="390"/>
    </location>
    <ligand>
        <name>Zn(2+)</name>
        <dbReference type="ChEBI" id="CHEBI:29105"/>
        <label>2</label>
    </ligand>
</feature>
<sequence>MLFIFSLRRYILEINLDRIIEQFNLMSNVGIDSNGGITRLALSQEDKEARDLLVSWMKNVGLSIRVDDVGNIYGRREGSVSDAKPIVLGSHLDSIEDSGQFDGVMGILAALEVVRVLNDYSIKTKRPIEIVNFTNEEGIRFKNLMTGSGVLSQDYDIESVYNEKDAHGKTFLDELKAINYLGKKEHRLLEAKAFVELHIEQGPILDSEKISIGAVEGTLGANWLQVKVVGEESNSGPTPMYVRKDPLISTAKLILEINKLVKEIGERAIITIGDVKVKPGNINTVPGEVTFLVDVRGENEKENNLGVELVIEKLKTIAKEYEVQIEFKTLRSAEPAVFSPEIVDTIFSAADKLGYSVKRMVSGAGHNSSFMNNICPTAMIFVPSVDGKSHNPKELTRWTDIEKGANTLLYTTLNLMT</sequence>
<dbReference type="InterPro" id="IPR002933">
    <property type="entry name" value="Peptidase_M20"/>
</dbReference>
<organism evidence="4 5">
    <name type="scientific">Virgibacillus necropolis</name>
    <dbReference type="NCBI Taxonomy" id="163877"/>
    <lineage>
        <taxon>Bacteria</taxon>
        <taxon>Bacillati</taxon>
        <taxon>Bacillota</taxon>
        <taxon>Bacilli</taxon>
        <taxon>Bacillales</taxon>
        <taxon>Bacillaceae</taxon>
        <taxon>Virgibacillus</taxon>
    </lineage>
</organism>
<dbReference type="InterPro" id="IPR010158">
    <property type="entry name" value="Amidase_Cbmase"/>
</dbReference>
<name>A0A221MCM2_9BACI</name>
<dbReference type="PIRSF" id="PIRSF001235">
    <property type="entry name" value="Amidase_carbamoylase"/>
    <property type="match status" value="1"/>
</dbReference>
<comment type="cofactor">
    <cofactor evidence="3">
        <name>Zn(2+)</name>
        <dbReference type="ChEBI" id="CHEBI:29105"/>
    </cofactor>
    <text evidence="3">Binds 2 Zn(2+) ions per subunit.</text>
</comment>
<evidence type="ECO:0000256" key="1">
    <source>
        <dbReference type="ARBA" id="ARBA00006153"/>
    </source>
</evidence>
<dbReference type="Gene3D" id="3.40.630.10">
    <property type="entry name" value="Zn peptidases"/>
    <property type="match status" value="1"/>
</dbReference>
<reference evidence="4 5" key="1">
    <citation type="journal article" date="2003" name="Int. J. Syst. Evol. Microbiol.">
        <title>Virgibacillus carmonensis sp. nov., Virgibacillus necropolis sp. nov. and Virgibacillus picturae sp. nov., three novel species isolated from deteriorated mural paintings, transfer of the species of the genus salibacillus to Virgibacillus, as Virgibacillus marismortui comb. nov. and Virgibacillus salexigens comb. nov., and emended description of the genus Virgibacillus.</title>
        <authorList>
            <person name="Heyrman J."/>
            <person name="Logan N.A."/>
            <person name="Busse H.J."/>
            <person name="Balcaen A."/>
            <person name="Lebbe L."/>
            <person name="Rodriguez-Diaz M."/>
            <person name="Swings J."/>
            <person name="De Vos P."/>
        </authorList>
    </citation>
    <scope>NUCLEOTIDE SEQUENCE [LARGE SCALE GENOMIC DNA]</scope>
    <source>
        <strain evidence="4 5">LMG 19488</strain>
    </source>
</reference>
<dbReference type="GO" id="GO:0046872">
    <property type="term" value="F:metal ion binding"/>
    <property type="evidence" value="ECO:0007669"/>
    <property type="project" value="UniProtKB-KW"/>
</dbReference>
<dbReference type="NCBIfam" id="NF006771">
    <property type="entry name" value="PRK09290.1-5"/>
    <property type="match status" value="1"/>
</dbReference>
<dbReference type="SUPFAM" id="SSF53187">
    <property type="entry name" value="Zn-dependent exopeptidases"/>
    <property type="match status" value="1"/>
</dbReference>
<dbReference type="InterPro" id="IPR036264">
    <property type="entry name" value="Bact_exopeptidase_dim_dom"/>
</dbReference>